<name>A0A1F7S1V9_9BACT</name>
<evidence type="ECO:0008006" key="3">
    <source>
        <dbReference type="Google" id="ProtNLM"/>
    </source>
</evidence>
<organism evidence="1 2">
    <name type="scientific">Candidatus Schekmanbacteria bacterium RBG_16_38_10</name>
    <dbReference type="NCBI Taxonomy" id="1817879"/>
    <lineage>
        <taxon>Bacteria</taxon>
        <taxon>Candidatus Schekmaniibacteriota</taxon>
    </lineage>
</organism>
<dbReference type="Proteomes" id="UP000178797">
    <property type="component" value="Unassembled WGS sequence"/>
</dbReference>
<gene>
    <name evidence="1" type="ORF">A2W05_08415</name>
</gene>
<accession>A0A1F7S1V9</accession>
<reference evidence="1 2" key="1">
    <citation type="journal article" date="2016" name="Nat. Commun.">
        <title>Thousands of microbial genomes shed light on interconnected biogeochemical processes in an aquifer system.</title>
        <authorList>
            <person name="Anantharaman K."/>
            <person name="Brown C.T."/>
            <person name="Hug L.A."/>
            <person name="Sharon I."/>
            <person name="Castelle C.J."/>
            <person name="Probst A.J."/>
            <person name="Thomas B.C."/>
            <person name="Singh A."/>
            <person name="Wilkins M.J."/>
            <person name="Karaoz U."/>
            <person name="Brodie E.L."/>
            <person name="Williams K.H."/>
            <person name="Hubbard S.S."/>
            <person name="Banfield J.F."/>
        </authorList>
    </citation>
    <scope>NUCLEOTIDE SEQUENCE [LARGE SCALE GENOMIC DNA]</scope>
</reference>
<sequence length="305" mass="35261">MKRLQKFLIIFFIPFIIFFSSNNTCYSKDLIQNFKTGKINWTTGVVIAWGNGYASKEITDVRLARELAKKEAILDARRNLIKIIKSVRLDSKVSIEDIVKNWDITEDNIKRTTYDSKVKTDFLPDNRAKATVELKIYGKLADSVYFFSPEKEEKKSDKTMLSFSRGKSEETFERKKEKEFLTKESKTGKEESLYSGIIIDARNLEAEPALFPKIFNEREELIYSYTKVEYPYVMEQGMVKYERDLKNAQKDVRVKPRPLVIRAIGVRGEGKTDIVINDGDAKKLMNEEKTGGFLKQGKVVILLDK</sequence>
<comment type="caution">
    <text evidence="1">The sequence shown here is derived from an EMBL/GenBank/DDBJ whole genome shotgun (WGS) entry which is preliminary data.</text>
</comment>
<proteinExistence type="predicted"/>
<dbReference type="EMBL" id="MGDE01000009">
    <property type="protein sequence ID" value="OGL47813.1"/>
    <property type="molecule type" value="Genomic_DNA"/>
</dbReference>
<dbReference type="AlphaFoldDB" id="A0A1F7S1V9"/>
<evidence type="ECO:0000313" key="2">
    <source>
        <dbReference type="Proteomes" id="UP000178797"/>
    </source>
</evidence>
<protein>
    <recommendedName>
        <fullName evidence="3">LPP20 lipoprotein</fullName>
    </recommendedName>
</protein>
<evidence type="ECO:0000313" key="1">
    <source>
        <dbReference type="EMBL" id="OGL47813.1"/>
    </source>
</evidence>